<keyword evidence="2" id="KW-1185">Reference proteome</keyword>
<evidence type="ECO:0000313" key="2">
    <source>
        <dbReference type="Proteomes" id="UP000314294"/>
    </source>
</evidence>
<sequence length="73" mass="7824">MASLPCLCAAGGPAHSTDSPDRCGSHGTGTGFLLSLVEGLQVSSRCCFRGEEEETLLWYLFMTLAFDLIDPKI</sequence>
<organism evidence="1 2">
    <name type="scientific">Liparis tanakae</name>
    <name type="common">Tanaka's snailfish</name>
    <dbReference type="NCBI Taxonomy" id="230148"/>
    <lineage>
        <taxon>Eukaryota</taxon>
        <taxon>Metazoa</taxon>
        <taxon>Chordata</taxon>
        <taxon>Craniata</taxon>
        <taxon>Vertebrata</taxon>
        <taxon>Euteleostomi</taxon>
        <taxon>Actinopterygii</taxon>
        <taxon>Neopterygii</taxon>
        <taxon>Teleostei</taxon>
        <taxon>Neoteleostei</taxon>
        <taxon>Acanthomorphata</taxon>
        <taxon>Eupercaria</taxon>
        <taxon>Perciformes</taxon>
        <taxon>Cottioidei</taxon>
        <taxon>Cottales</taxon>
        <taxon>Liparidae</taxon>
        <taxon>Liparis</taxon>
    </lineage>
</organism>
<reference evidence="1 2" key="1">
    <citation type="submission" date="2019-03" db="EMBL/GenBank/DDBJ databases">
        <title>First draft genome of Liparis tanakae, snailfish: a comprehensive survey of snailfish specific genes.</title>
        <authorList>
            <person name="Kim W."/>
            <person name="Song I."/>
            <person name="Jeong J.-H."/>
            <person name="Kim D."/>
            <person name="Kim S."/>
            <person name="Ryu S."/>
            <person name="Song J.Y."/>
            <person name="Lee S.K."/>
        </authorList>
    </citation>
    <scope>NUCLEOTIDE SEQUENCE [LARGE SCALE GENOMIC DNA]</scope>
    <source>
        <tissue evidence="1">Muscle</tissue>
    </source>
</reference>
<protein>
    <submittedName>
        <fullName evidence="1">Uncharacterized protein</fullName>
    </submittedName>
</protein>
<dbReference type="Proteomes" id="UP000314294">
    <property type="component" value="Unassembled WGS sequence"/>
</dbReference>
<proteinExistence type="predicted"/>
<comment type="caution">
    <text evidence="1">The sequence shown here is derived from an EMBL/GenBank/DDBJ whole genome shotgun (WGS) entry which is preliminary data.</text>
</comment>
<name>A0A4Z2FUK9_9TELE</name>
<dbReference type="AlphaFoldDB" id="A0A4Z2FUK9"/>
<evidence type="ECO:0000313" key="1">
    <source>
        <dbReference type="EMBL" id="TNN44483.1"/>
    </source>
</evidence>
<accession>A0A4Z2FUK9</accession>
<gene>
    <name evidence="1" type="ORF">EYF80_045305</name>
</gene>
<dbReference type="EMBL" id="SRLO01000899">
    <property type="protein sequence ID" value="TNN44483.1"/>
    <property type="molecule type" value="Genomic_DNA"/>
</dbReference>